<keyword evidence="1" id="KW-0732">Signal</keyword>
<dbReference type="GO" id="GO:0071281">
    <property type="term" value="P:cellular response to iron ion"/>
    <property type="evidence" value="ECO:0007669"/>
    <property type="project" value="TreeGrafter"/>
</dbReference>
<evidence type="ECO:0000256" key="1">
    <source>
        <dbReference type="SAM" id="SignalP"/>
    </source>
</evidence>
<feature type="chain" id="PRO_5015868591" evidence="1">
    <location>
        <begin position="25"/>
        <end position="348"/>
    </location>
</feature>
<evidence type="ECO:0000313" key="4">
    <source>
        <dbReference type="Proteomes" id="UP000249605"/>
    </source>
</evidence>
<accession>A0A2U9S9H1</accession>
<dbReference type="Pfam" id="PF01497">
    <property type="entry name" value="Peripla_BP_2"/>
    <property type="match status" value="1"/>
</dbReference>
<dbReference type="Gene3D" id="3.40.50.1980">
    <property type="entry name" value="Nitrogenase molybdenum iron protein domain"/>
    <property type="match status" value="2"/>
</dbReference>
<keyword evidence="4" id="KW-1185">Reference proteome</keyword>
<geneLocation type="plasmid" evidence="3 4">
    <name>unnamed1</name>
</geneLocation>
<keyword evidence="3" id="KW-0614">Plasmid</keyword>
<sequence length="348" mass="38331">MLGSSFGFLLGILAALGTPSIAAAEDAFVDSAGRRVDLPPRVERVFPAGPPASVVVYMLAPEKLLGWTRAISPPERPFLPERFADLPELGRLTGRGNTVNLEAVVAARPDVVLDIGSTAPTFVSLADRVQEQTRVPTVLVDGRLAESAETFRTFGRLLGVPDHGERLARYAEETLAEVRRRMESVPADRRLKVYMARGPRGLQTGIRGSINVEALDVAGVRNVAAEALGDGGIVNVSMEQVLAWQPDAIVTIDRAFYDAVWTDPLWQGVKAVRERRVYLSPGLPFTWIDSPPSANRLLGLRWLGKVLYPDLFPEDLREETRRFYALFYHREPDDRQIDDLLAGSRPPG</sequence>
<feature type="domain" description="Fe/B12 periplasmic-binding" evidence="2">
    <location>
        <begin position="44"/>
        <end position="311"/>
    </location>
</feature>
<dbReference type="PROSITE" id="PS50983">
    <property type="entry name" value="FE_B12_PBP"/>
    <property type="match status" value="1"/>
</dbReference>
<dbReference type="RefSeq" id="WP_111068270.1">
    <property type="nucleotide sequence ID" value="NZ_CP029830.1"/>
</dbReference>
<protein>
    <submittedName>
        <fullName evidence="3">Iron ABC transporter substrate-binding protein</fullName>
    </submittedName>
</protein>
<dbReference type="InterPro" id="IPR002491">
    <property type="entry name" value="ABC_transptr_periplasmic_BD"/>
</dbReference>
<name>A0A2U9S9H1_9PROT</name>
<evidence type="ECO:0000259" key="2">
    <source>
        <dbReference type="PROSITE" id="PS50983"/>
    </source>
</evidence>
<dbReference type="CDD" id="cd01147">
    <property type="entry name" value="HemV-2"/>
    <property type="match status" value="1"/>
</dbReference>
<gene>
    <name evidence="3" type="ORF">DM194_14360</name>
</gene>
<dbReference type="InterPro" id="IPR050902">
    <property type="entry name" value="ABC_Transporter_SBP"/>
</dbReference>
<dbReference type="KEGG" id="azm:DM194_14360"/>
<reference evidence="3 4" key="1">
    <citation type="submission" date="2018-06" db="EMBL/GenBank/DDBJ databases">
        <title>Complete genome sequencing of Azospirillum sp. M2T2B2.</title>
        <authorList>
            <person name="Heo J."/>
            <person name="Kim S.-J."/>
            <person name="Kwon S.-W."/>
            <person name="Anandham R."/>
        </authorList>
    </citation>
    <scope>NUCLEOTIDE SEQUENCE [LARGE SCALE GENOMIC DNA]</scope>
    <source>
        <strain evidence="3 4">M2T2B2</strain>
        <plasmid evidence="3 4">unnamed1</plasmid>
    </source>
</reference>
<dbReference type="EMBL" id="CP029830">
    <property type="protein sequence ID" value="AWU95503.1"/>
    <property type="molecule type" value="Genomic_DNA"/>
</dbReference>
<dbReference type="SUPFAM" id="SSF53807">
    <property type="entry name" value="Helical backbone' metal receptor"/>
    <property type="match status" value="1"/>
</dbReference>
<dbReference type="Proteomes" id="UP000249605">
    <property type="component" value="Plasmid unnamed1"/>
</dbReference>
<dbReference type="OrthoDB" id="9775594at2"/>
<organism evidence="3 4">
    <name type="scientific">Azospirillum ramasamyi</name>
    <dbReference type="NCBI Taxonomy" id="682998"/>
    <lineage>
        <taxon>Bacteria</taxon>
        <taxon>Pseudomonadati</taxon>
        <taxon>Pseudomonadota</taxon>
        <taxon>Alphaproteobacteria</taxon>
        <taxon>Rhodospirillales</taxon>
        <taxon>Azospirillaceae</taxon>
        <taxon>Azospirillum</taxon>
    </lineage>
</organism>
<dbReference type="PANTHER" id="PTHR30535:SF34">
    <property type="entry name" value="MOLYBDATE-BINDING PROTEIN MOLA"/>
    <property type="match status" value="1"/>
</dbReference>
<dbReference type="Gene3D" id="1.20.58.2180">
    <property type="match status" value="1"/>
</dbReference>
<dbReference type="AlphaFoldDB" id="A0A2U9S9H1"/>
<evidence type="ECO:0000313" key="3">
    <source>
        <dbReference type="EMBL" id="AWU95503.1"/>
    </source>
</evidence>
<proteinExistence type="predicted"/>
<feature type="signal peptide" evidence="1">
    <location>
        <begin position="1"/>
        <end position="24"/>
    </location>
</feature>
<dbReference type="PANTHER" id="PTHR30535">
    <property type="entry name" value="VITAMIN B12-BINDING PROTEIN"/>
    <property type="match status" value="1"/>
</dbReference>